<evidence type="ECO:0000256" key="1">
    <source>
        <dbReference type="ARBA" id="ARBA00007734"/>
    </source>
</evidence>
<dbReference type="InterPro" id="IPR008258">
    <property type="entry name" value="Transglycosylase_SLT_dom_1"/>
</dbReference>
<evidence type="ECO:0000313" key="6">
    <source>
        <dbReference type="Proteomes" id="UP000022447"/>
    </source>
</evidence>
<name>X7EKI5_9RHOB</name>
<comment type="similarity">
    <text evidence="2">Belongs to the virb1 family.</text>
</comment>
<dbReference type="PANTHER" id="PTHR37423:SF2">
    <property type="entry name" value="MEMBRANE-BOUND LYTIC MUREIN TRANSGLYCOSYLASE C"/>
    <property type="match status" value="1"/>
</dbReference>
<dbReference type="PATRIC" id="fig|1449350.3.peg.403"/>
<evidence type="ECO:0000256" key="2">
    <source>
        <dbReference type="ARBA" id="ARBA00009387"/>
    </source>
</evidence>
<sequence length="197" mass="21575">MRLICAVAGLCTLLPLTAYAEVLSSSGRARLFSSQTRVLDSRAAQQYNNSVRLQPPRVETPTKWGDAGTAPAYAGRYKGELLPVARQAARRHGIPEDLFLRLVQQESGWNPRARSHKGALGLAQLMPATARALRVDPHDPAQNLEGGARYLKAQYVEFQSWRLALAAYNAGPGAVQKYGGVPPYAETMNYVKVIWGQ</sequence>
<dbReference type="PANTHER" id="PTHR37423">
    <property type="entry name" value="SOLUBLE LYTIC MUREIN TRANSGLYCOSYLASE-RELATED"/>
    <property type="match status" value="1"/>
</dbReference>
<dbReference type="Pfam" id="PF01464">
    <property type="entry name" value="SLT"/>
    <property type="match status" value="1"/>
</dbReference>
<dbReference type="RefSeq" id="WP_037258149.1">
    <property type="nucleotide sequence ID" value="NZ_JALZ01000001.1"/>
</dbReference>
<dbReference type="CDD" id="cd00254">
    <property type="entry name" value="LT-like"/>
    <property type="match status" value="1"/>
</dbReference>
<dbReference type="AlphaFoldDB" id="X7EKI5"/>
<dbReference type="SUPFAM" id="SSF53955">
    <property type="entry name" value="Lysozyme-like"/>
    <property type="match status" value="1"/>
</dbReference>
<dbReference type="STRING" id="1449350.OCH239_01995"/>
<feature type="chain" id="PRO_5004979910" evidence="3">
    <location>
        <begin position="21"/>
        <end position="197"/>
    </location>
</feature>
<comment type="caution">
    <text evidence="5">The sequence shown here is derived from an EMBL/GenBank/DDBJ whole genome shotgun (WGS) entry which is preliminary data.</text>
</comment>
<feature type="signal peptide" evidence="3">
    <location>
        <begin position="1"/>
        <end position="20"/>
    </location>
</feature>
<dbReference type="EMBL" id="JALZ01000001">
    <property type="protein sequence ID" value="ETX16619.1"/>
    <property type="molecule type" value="Genomic_DNA"/>
</dbReference>
<keyword evidence="3" id="KW-0732">Signal</keyword>
<gene>
    <name evidence="5" type="ORF">OCH239_01995</name>
</gene>
<evidence type="ECO:0000256" key="3">
    <source>
        <dbReference type="SAM" id="SignalP"/>
    </source>
</evidence>
<evidence type="ECO:0000259" key="4">
    <source>
        <dbReference type="Pfam" id="PF01464"/>
    </source>
</evidence>
<evidence type="ECO:0000313" key="5">
    <source>
        <dbReference type="EMBL" id="ETX16619.1"/>
    </source>
</evidence>
<comment type="similarity">
    <text evidence="1">Belongs to the transglycosylase Slt family.</text>
</comment>
<organism evidence="5 6">
    <name type="scientific">Roseivivax halodurans JCM 10272</name>
    <dbReference type="NCBI Taxonomy" id="1449350"/>
    <lineage>
        <taxon>Bacteria</taxon>
        <taxon>Pseudomonadati</taxon>
        <taxon>Pseudomonadota</taxon>
        <taxon>Alphaproteobacteria</taxon>
        <taxon>Rhodobacterales</taxon>
        <taxon>Roseobacteraceae</taxon>
        <taxon>Roseivivax</taxon>
    </lineage>
</organism>
<proteinExistence type="inferred from homology"/>
<dbReference type="Gene3D" id="1.10.530.10">
    <property type="match status" value="1"/>
</dbReference>
<dbReference type="eggNOG" id="COG0741">
    <property type="taxonomic scope" value="Bacteria"/>
</dbReference>
<keyword evidence="6" id="KW-1185">Reference proteome</keyword>
<protein>
    <submittedName>
        <fullName evidence="5">Lytic transglycosylase</fullName>
    </submittedName>
</protein>
<reference evidence="5 6" key="1">
    <citation type="submission" date="2014-01" db="EMBL/GenBank/DDBJ databases">
        <title>Roseivivax halodurans JCM 10272 Genome Sequencing.</title>
        <authorList>
            <person name="Lai Q."/>
            <person name="Li G."/>
            <person name="Shao Z."/>
        </authorList>
    </citation>
    <scope>NUCLEOTIDE SEQUENCE [LARGE SCALE GENOMIC DNA]</scope>
    <source>
        <strain evidence="5 6">JCM 10272</strain>
    </source>
</reference>
<accession>X7EKI5</accession>
<dbReference type="Proteomes" id="UP000022447">
    <property type="component" value="Unassembled WGS sequence"/>
</dbReference>
<dbReference type="InterPro" id="IPR023346">
    <property type="entry name" value="Lysozyme-like_dom_sf"/>
</dbReference>
<feature type="domain" description="Transglycosylase SLT" evidence="4">
    <location>
        <begin position="85"/>
        <end position="179"/>
    </location>
</feature>